<keyword evidence="5 7" id="KW-1133">Transmembrane helix</keyword>
<feature type="transmembrane region" description="Helical" evidence="7">
    <location>
        <begin position="98"/>
        <end position="116"/>
    </location>
</feature>
<evidence type="ECO:0000256" key="5">
    <source>
        <dbReference type="ARBA" id="ARBA00022989"/>
    </source>
</evidence>
<feature type="domain" description="Cation efflux protein transmembrane" evidence="8">
    <location>
        <begin position="32"/>
        <end position="224"/>
    </location>
</feature>
<dbReference type="Pfam" id="PF01545">
    <property type="entry name" value="Cation_efflux"/>
    <property type="match status" value="1"/>
</dbReference>
<dbReference type="InterPro" id="IPR036837">
    <property type="entry name" value="Cation_efflux_CTD_sf"/>
</dbReference>
<evidence type="ECO:0000259" key="9">
    <source>
        <dbReference type="Pfam" id="PF16916"/>
    </source>
</evidence>
<evidence type="ECO:0000259" key="8">
    <source>
        <dbReference type="Pfam" id="PF01545"/>
    </source>
</evidence>
<evidence type="ECO:0000256" key="6">
    <source>
        <dbReference type="ARBA" id="ARBA00023136"/>
    </source>
</evidence>
<evidence type="ECO:0000313" key="10">
    <source>
        <dbReference type="EMBL" id="MBP1855248.1"/>
    </source>
</evidence>
<dbReference type="Pfam" id="PF16916">
    <property type="entry name" value="ZT_dimer"/>
    <property type="match status" value="1"/>
</dbReference>
<dbReference type="InterPro" id="IPR058533">
    <property type="entry name" value="Cation_efflux_TM"/>
</dbReference>
<dbReference type="InterPro" id="IPR027469">
    <property type="entry name" value="Cation_efflux_TMD_sf"/>
</dbReference>
<feature type="transmembrane region" description="Helical" evidence="7">
    <location>
        <begin position="26"/>
        <end position="48"/>
    </location>
</feature>
<dbReference type="PANTHER" id="PTHR43840:SF50">
    <property type="entry name" value="MANGANESE EFFLUX SYSTEM PROTEIN MNES"/>
    <property type="match status" value="1"/>
</dbReference>
<keyword evidence="3" id="KW-0813">Transport</keyword>
<name>A0ABS4EBE2_9FIRM</name>
<keyword evidence="6 7" id="KW-0472">Membrane</keyword>
<dbReference type="SUPFAM" id="SSF161111">
    <property type="entry name" value="Cation efflux protein transmembrane domain-like"/>
    <property type="match status" value="1"/>
</dbReference>
<dbReference type="InterPro" id="IPR050291">
    <property type="entry name" value="CDF_Transporter"/>
</dbReference>
<feature type="domain" description="Cation efflux protein cytoplasmic" evidence="9">
    <location>
        <begin position="228"/>
        <end position="304"/>
    </location>
</feature>
<protein>
    <submittedName>
        <fullName evidence="10">Cation diffusion facilitator family transporter</fullName>
    </submittedName>
</protein>
<evidence type="ECO:0000256" key="4">
    <source>
        <dbReference type="ARBA" id="ARBA00022692"/>
    </source>
</evidence>
<sequence>MLSNLLVKSFVKDNENIQDEDVRNKYGYLAGIVGIFMNFLLFAFKLAIGLFTSSIAVMADAFNNLSDMASSVITIVGFKLSCAPPDEEHPFGHGRLEYLSALIVAFMVMLVGVQFIKSSVERILNPLPIKFEMIPFIILFMSILIKIWLSRFNKFIGKKIDSSALKAASLDAMGDVVTSSCVVLSFLAAKYTTIPVDGYVGIVVSLLILYAGFTLVKDTINPLLGEAPDEELVNSIVDGLMSYDMVIGVHDLIIHNYGVGKSIASVHAEIPSDKDILDIHEVIDTAERELSEKLKIYLVIHMDPVNVQDEEIYETRQELEDMLKQNTYILSMHDFRIVGKGKRKNLIFDVVVDPNELDRNITKEEIKANITNLVKSVHPEYGCIIGVDRKFY</sequence>
<dbReference type="PANTHER" id="PTHR43840">
    <property type="entry name" value="MITOCHONDRIAL METAL TRANSPORTER 1-RELATED"/>
    <property type="match status" value="1"/>
</dbReference>
<dbReference type="NCBIfam" id="TIGR01297">
    <property type="entry name" value="CDF"/>
    <property type="match status" value="1"/>
</dbReference>
<proteinExistence type="inferred from homology"/>
<evidence type="ECO:0000313" key="11">
    <source>
        <dbReference type="Proteomes" id="UP000767291"/>
    </source>
</evidence>
<dbReference type="Proteomes" id="UP000767291">
    <property type="component" value="Unassembled WGS sequence"/>
</dbReference>
<keyword evidence="4 7" id="KW-0812">Transmembrane</keyword>
<evidence type="ECO:0000256" key="1">
    <source>
        <dbReference type="ARBA" id="ARBA00004141"/>
    </source>
</evidence>
<comment type="subcellular location">
    <subcellularLocation>
        <location evidence="1">Membrane</location>
        <topology evidence="1">Multi-pass membrane protein</topology>
    </subcellularLocation>
</comment>
<dbReference type="InterPro" id="IPR027470">
    <property type="entry name" value="Cation_efflux_CTD"/>
</dbReference>
<comment type="caution">
    <text evidence="10">The sequence shown here is derived from an EMBL/GenBank/DDBJ whole genome shotgun (WGS) entry which is preliminary data.</text>
</comment>
<feature type="transmembrane region" description="Helical" evidence="7">
    <location>
        <begin position="128"/>
        <end position="149"/>
    </location>
</feature>
<dbReference type="SUPFAM" id="SSF160240">
    <property type="entry name" value="Cation efflux protein cytoplasmic domain-like"/>
    <property type="match status" value="1"/>
</dbReference>
<evidence type="ECO:0000256" key="3">
    <source>
        <dbReference type="ARBA" id="ARBA00022448"/>
    </source>
</evidence>
<evidence type="ECO:0000256" key="7">
    <source>
        <dbReference type="SAM" id="Phobius"/>
    </source>
</evidence>
<accession>A0ABS4EBE2</accession>
<dbReference type="EMBL" id="JAGGJX010000002">
    <property type="protein sequence ID" value="MBP1855248.1"/>
    <property type="molecule type" value="Genomic_DNA"/>
</dbReference>
<feature type="transmembrane region" description="Helical" evidence="7">
    <location>
        <begin position="198"/>
        <end position="216"/>
    </location>
</feature>
<dbReference type="InterPro" id="IPR002524">
    <property type="entry name" value="Cation_efflux"/>
</dbReference>
<organism evidence="10 11">
    <name type="scientific">Metaclostridioides mangenotii</name>
    <dbReference type="NCBI Taxonomy" id="1540"/>
    <lineage>
        <taxon>Bacteria</taxon>
        <taxon>Bacillati</taxon>
        <taxon>Bacillota</taxon>
        <taxon>Clostridia</taxon>
        <taxon>Peptostreptococcales</taxon>
        <taxon>Peptostreptococcaceae</taxon>
        <taxon>Metaclostridioides</taxon>
    </lineage>
</organism>
<keyword evidence="11" id="KW-1185">Reference proteome</keyword>
<gene>
    <name evidence="10" type="ORF">J2Z43_001641</name>
</gene>
<dbReference type="Gene3D" id="1.20.1510.10">
    <property type="entry name" value="Cation efflux protein transmembrane domain"/>
    <property type="match status" value="1"/>
</dbReference>
<reference evidence="10 11" key="1">
    <citation type="submission" date="2021-03" db="EMBL/GenBank/DDBJ databases">
        <title>Genomic Encyclopedia of Type Strains, Phase IV (KMG-IV): sequencing the most valuable type-strain genomes for metagenomic binning, comparative biology and taxonomic classification.</title>
        <authorList>
            <person name="Goeker M."/>
        </authorList>
    </citation>
    <scope>NUCLEOTIDE SEQUENCE [LARGE SCALE GENOMIC DNA]</scope>
    <source>
        <strain evidence="10 11">DSM 1289</strain>
    </source>
</reference>
<comment type="similarity">
    <text evidence="2">Belongs to the cation diffusion facilitator (CDF) transporter (TC 2.A.4) family.</text>
</comment>
<evidence type="ECO:0000256" key="2">
    <source>
        <dbReference type="ARBA" id="ARBA00008114"/>
    </source>
</evidence>
<dbReference type="Gene3D" id="3.30.70.1350">
    <property type="entry name" value="Cation efflux protein, cytoplasmic domain"/>
    <property type="match status" value="1"/>
</dbReference>